<feature type="domain" description="Glycerol-3-phosphate dehydrogenase NAD-dependent N-terminal" evidence="16">
    <location>
        <begin position="4"/>
        <end position="158"/>
    </location>
</feature>
<gene>
    <name evidence="10" type="primary">gpsA</name>
    <name evidence="18" type="ORF">J1C48_13785</name>
</gene>
<feature type="binding site" evidence="10">
    <location>
        <position position="32"/>
    </location>
    <ligand>
        <name>NADPH</name>
        <dbReference type="ChEBI" id="CHEBI:57783"/>
    </ligand>
</feature>
<evidence type="ECO:0000256" key="4">
    <source>
        <dbReference type="ARBA" id="ARBA00022857"/>
    </source>
</evidence>
<feature type="binding site" evidence="10">
    <location>
        <position position="12"/>
    </location>
    <ligand>
        <name>NADPH</name>
        <dbReference type="ChEBI" id="CHEBI:57783"/>
    </ligand>
</feature>
<feature type="binding site" evidence="13">
    <location>
        <position position="271"/>
    </location>
    <ligand>
        <name>NAD(+)</name>
        <dbReference type="ChEBI" id="CHEBI:57540"/>
    </ligand>
</feature>
<dbReference type="SUPFAM" id="SSF51735">
    <property type="entry name" value="NAD(P)-binding Rossmann-fold domains"/>
    <property type="match status" value="1"/>
</dbReference>
<comment type="function">
    <text evidence="10">Catalyzes the reduction of the glycolytic intermediate dihydroxyacetone phosphate (DHAP) to sn-glycerol 3-phosphate (G3P), the key precursor for phospholipid synthesis.</text>
</comment>
<dbReference type="EC" id="1.1.1.94" evidence="10"/>
<evidence type="ECO:0000256" key="8">
    <source>
        <dbReference type="ARBA" id="ARBA00023209"/>
    </source>
</evidence>
<comment type="pathway">
    <text evidence="10">Membrane lipid metabolism; glycerophospholipid metabolism.</text>
</comment>
<keyword evidence="3 10" id="KW-0547">Nucleotide-binding</keyword>
<dbReference type="InterPro" id="IPR008927">
    <property type="entry name" value="6-PGluconate_DH-like_C_sf"/>
</dbReference>
<feature type="binding site" evidence="10">
    <location>
        <position position="242"/>
    </location>
    <ligand>
        <name>sn-glycerol 3-phosphate</name>
        <dbReference type="ChEBI" id="CHEBI:57597"/>
    </ligand>
</feature>
<dbReference type="NCBIfam" id="NF000942">
    <property type="entry name" value="PRK00094.1-4"/>
    <property type="match status" value="1"/>
</dbReference>
<evidence type="ECO:0000259" key="17">
    <source>
        <dbReference type="Pfam" id="PF07479"/>
    </source>
</evidence>
<feature type="binding site" evidence="10">
    <location>
        <position position="274"/>
    </location>
    <ligand>
        <name>NADPH</name>
        <dbReference type="ChEBI" id="CHEBI:57783"/>
    </ligand>
</feature>
<dbReference type="Pfam" id="PF01210">
    <property type="entry name" value="NAD_Gly3P_dh_N"/>
    <property type="match status" value="1"/>
</dbReference>
<dbReference type="GO" id="GO:0051287">
    <property type="term" value="F:NAD binding"/>
    <property type="evidence" value="ECO:0007669"/>
    <property type="project" value="InterPro"/>
</dbReference>
<comment type="caution">
    <text evidence="18">The sequence shown here is derived from an EMBL/GenBank/DDBJ whole genome shotgun (WGS) entry which is preliminary data.</text>
</comment>
<keyword evidence="6 10" id="KW-0520">NAD</keyword>
<keyword evidence="10" id="KW-0963">Cytoplasm</keyword>
<dbReference type="PANTHER" id="PTHR11728">
    <property type="entry name" value="GLYCEROL-3-PHOSPHATE DEHYDROGENASE"/>
    <property type="match status" value="1"/>
</dbReference>
<feature type="binding site" evidence="10">
    <location>
        <position position="253"/>
    </location>
    <ligand>
        <name>NADPH</name>
        <dbReference type="ChEBI" id="CHEBI:57783"/>
    </ligand>
</feature>
<dbReference type="GO" id="GO:0005975">
    <property type="term" value="P:carbohydrate metabolic process"/>
    <property type="evidence" value="ECO:0007669"/>
    <property type="project" value="InterPro"/>
</dbReference>
<feature type="active site" description="Proton acceptor" evidence="10 11">
    <location>
        <position position="189"/>
    </location>
</feature>
<evidence type="ECO:0000256" key="5">
    <source>
        <dbReference type="ARBA" id="ARBA00023002"/>
    </source>
</evidence>
<dbReference type="InterPro" id="IPR011128">
    <property type="entry name" value="G3P_DH_NAD-dep_N"/>
</dbReference>
<dbReference type="Gene3D" id="3.40.50.720">
    <property type="entry name" value="NAD(P)-binding Rossmann-like Domain"/>
    <property type="match status" value="1"/>
</dbReference>
<evidence type="ECO:0000256" key="6">
    <source>
        <dbReference type="ARBA" id="ARBA00023027"/>
    </source>
</evidence>
<feature type="binding site" evidence="10">
    <location>
        <position position="136"/>
    </location>
    <ligand>
        <name>sn-glycerol 3-phosphate</name>
        <dbReference type="ChEBI" id="CHEBI:57597"/>
    </ligand>
</feature>
<reference evidence="18" key="1">
    <citation type="submission" date="2021-03" db="EMBL/GenBank/DDBJ databases">
        <title>Whole genome sequence of Jiella sp. CQZ9-1.</title>
        <authorList>
            <person name="Tuo L."/>
        </authorList>
    </citation>
    <scope>NUCLEOTIDE SEQUENCE</scope>
    <source>
        <strain evidence="18">CQZ9-1</strain>
    </source>
</reference>
<dbReference type="NCBIfam" id="NF000940">
    <property type="entry name" value="PRK00094.1-2"/>
    <property type="match status" value="1"/>
</dbReference>
<dbReference type="GO" id="GO:0008654">
    <property type="term" value="P:phospholipid biosynthetic process"/>
    <property type="evidence" value="ECO:0007669"/>
    <property type="project" value="UniProtKB-KW"/>
</dbReference>
<dbReference type="PIRSF" id="PIRSF000114">
    <property type="entry name" value="Glycerol-3-P_dh"/>
    <property type="match status" value="1"/>
</dbReference>
<evidence type="ECO:0000256" key="13">
    <source>
        <dbReference type="PIRSR" id="PIRSR000114-3"/>
    </source>
</evidence>
<evidence type="ECO:0000256" key="1">
    <source>
        <dbReference type="ARBA" id="ARBA00011009"/>
    </source>
</evidence>
<evidence type="ECO:0000256" key="12">
    <source>
        <dbReference type="PIRSR" id="PIRSR000114-2"/>
    </source>
</evidence>
<accession>A0A939G0M6</accession>
<evidence type="ECO:0000256" key="10">
    <source>
        <dbReference type="HAMAP-Rule" id="MF_00394"/>
    </source>
</evidence>
<feature type="binding site" evidence="13">
    <location>
        <position position="138"/>
    </location>
    <ligand>
        <name>NAD(+)</name>
        <dbReference type="ChEBI" id="CHEBI:57540"/>
    </ligand>
</feature>
<feature type="binding site" evidence="10">
    <location>
        <position position="106"/>
    </location>
    <ligand>
        <name>sn-glycerol 3-phosphate</name>
        <dbReference type="ChEBI" id="CHEBI:57597"/>
    </ligand>
</feature>
<feature type="domain" description="Glycerol-3-phosphate dehydrogenase NAD-dependent C-terminal" evidence="17">
    <location>
        <begin position="178"/>
        <end position="314"/>
    </location>
</feature>
<dbReference type="Proteomes" id="UP000664122">
    <property type="component" value="Unassembled WGS sequence"/>
</dbReference>
<dbReference type="GO" id="GO:0005829">
    <property type="term" value="C:cytosol"/>
    <property type="evidence" value="ECO:0007669"/>
    <property type="project" value="TreeGrafter"/>
</dbReference>
<comment type="caution">
    <text evidence="10">Lacks conserved residue(s) required for the propagation of feature annotation.</text>
</comment>
<dbReference type="PANTHER" id="PTHR11728:SF1">
    <property type="entry name" value="GLYCEROL-3-PHOSPHATE DEHYDROGENASE [NAD(+)] 2, CHLOROPLASTIC"/>
    <property type="match status" value="1"/>
</dbReference>
<keyword evidence="5 10" id="KW-0560">Oxidoreductase</keyword>
<dbReference type="InterPro" id="IPR006109">
    <property type="entry name" value="G3P_DH_NAD-dep_C"/>
</dbReference>
<keyword evidence="8 10" id="KW-0594">Phospholipid biosynthesis</keyword>
<feature type="binding site" evidence="10">
    <location>
        <position position="272"/>
    </location>
    <ligand>
        <name>NADPH</name>
        <dbReference type="ChEBI" id="CHEBI:57783"/>
    </ligand>
</feature>
<evidence type="ECO:0000313" key="18">
    <source>
        <dbReference type="EMBL" id="MBO0663655.1"/>
    </source>
</evidence>
<comment type="catalytic activity">
    <reaction evidence="10">
        <text>sn-glycerol 3-phosphate + NAD(+) = dihydroxyacetone phosphate + NADH + H(+)</text>
        <dbReference type="Rhea" id="RHEA:11092"/>
        <dbReference type="ChEBI" id="CHEBI:15378"/>
        <dbReference type="ChEBI" id="CHEBI:57540"/>
        <dbReference type="ChEBI" id="CHEBI:57597"/>
        <dbReference type="ChEBI" id="CHEBI:57642"/>
        <dbReference type="ChEBI" id="CHEBI:57945"/>
        <dbReference type="EC" id="1.1.1.94"/>
    </reaction>
</comment>
<dbReference type="Pfam" id="PF07479">
    <property type="entry name" value="NAD_Gly3P_dh_C"/>
    <property type="match status" value="1"/>
</dbReference>
<feature type="binding site" evidence="10">
    <location>
        <position position="134"/>
    </location>
    <ligand>
        <name>sn-glycerol 3-phosphate</name>
        <dbReference type="ChEBI" id="CHEBI:57597"/>
    </ligand>
</feature>
<dbReference type="PRINTS" id="PR00077">
    <property type="entry name" value="GPDHDRGNASE"/>
</dbReference>
<comment type="catalytic activity">
    <reaction evidence="10 15">
        <text>sn-glycerol 3-phosphate + NADP(+) = dihydroxyacetone phosphate + NADPH + H(+)</text>
        <dbReference type="Rhea" id="RHEA:11096"/>
        <dbReference type="ChEBI" id="CHEBI:15378"/>
        <dbReference type="ChEBI" id="CHEBI:57597"/>
        <dbReference type="ChEBI" id="CHEBI:57642"/>
        <dbReference type="ChEBI" id="CHEBI:57783"/>
        <dbReference type="ChEBI" id="CHEBI:58349"/>
        <dbReference type="EC" id="1.1.1.94"/>
    </reaction>
</comment>
<dbReference type="AlphaFoldDB" id="A0A939G0M6"/>
<dbReference type="InterPro" id="IPR036291">
    <property type="entry name" value="NAD(P)-bd_dom_sf"/>
</dbReference>
<dbReference type="Gene3D" id="1.10.1040.10">
    <property type="entry name" value="N-(1-d-carboxylethyl)-l-norvaline Dehydrogenase, domain 2"/>
    <property type="match status" value="1"/>
</dbReference>
<feature type="binding site" evidence="10">
    <location>
        <position position="254"/>
    </location>
    <ligand>
        <name>sn-glycerol 3-phosphate</name>
        <dbReference type="ChEBI" id="CHEBI:57597"/>
    </ligand>
</feature>
<evidence type="ECO:0000259" key="16">
    <source>
        <dbReference type="Pfam" id="PF01210"/>
    </source>
</evidence>
<dbReference type="RefSeq" id="WP_207258515.1">
    <property type="nucleotide sequence ID" value="NZ_JAFMPP010000012.1"/>
</dbReference>
<protein>
    <recommendedName>
        <fullName evidence="10">Glycerol-3-phosphate dehydrogenase [NAD(P)+]</fullName>
        <ecNumber evidence="10">1.1.1.94</ecNumber>
    </recommendedName>
    <alternativeName>
        <fullName evidence="10">NAD(P)(+)-dependent glycerol-3-phosphate dehydrogenase</fullName>
    </alternativeName>
    <alternativeName>
        <fullName evidence="10">NAD(P)H-dependent dihydroxyacetone-phosphate reductase</fullName>
    </alternativeName>
</protein>
<comment type="similarity">
    <text evidence="1 10 14">Belongs to the NAD-dependent glycerol-3-phosphate dehydrogenase family.</text>
</comment>
<evidence type="ECO:0000256" key="3">
    <source>
        <dbReference type="ARBA" id="ARBA00022741"/>
    </source>
</evidence>
<feature type="binding site" evidence="10">
    <location>
        <position position="138"/>
    </location>
    <ligand>
        <name>NADPH</name>
        <dbReference type="ChEBI" id="CHEBI:57783"/>
    </ligand>
</feature>
<evidence type="ECO:0000313" key="19">
    <source>
        <dbReference type="Proteomes" id="UP000664122"/>
    </source>
</evidence>
<evidence type="ECO:0000256" key="14">
    <source>
        <dbReference type="RuleBase" id="RU000437"/>
    </source>
</evidence>
<sequence length="326" mass="33012">MTTIAVVGAGAWGTALASLYARGGAKISLLGRDPAIAAAINTAHENPRYLPGIDLPPSLRATIDPAEALTGCDLVLLVVPAQTIAATAAALAPHLPADAVPVLCAKGIERETGRFMSELVAAALPGRPIGVLSGPSFASDLARGLPTAVTVAAASETLADSLARALSTETFRCYASSDLRGVEAGGALKNVLALAAGIVVGRGLGASAQAALVTRGFVELRRLGEALGGRPETLMGLSGLGDLVLTCSSPQSRNFSYGAALGRGDDLARLKLAEGVFTAAIAARLARDSGTEAPIIATVAEVLSRNLTIDEAVQQLLARPLKREVG</sequence>
<keyword evidence="4 10" id="KW-0521">NADP</keyword>
<dbReference type="GO" id="GO:0006650">
    <property type="term" value="P:glycerophospholipid metabolic process"/>
    <property type="evidence" value="ECO:0007669"/>
    <property type="project" value="UniProtKB-UniRule"/>
</dbReference>
<evidence type="ECO:0000256" key="7">
    <source>
        <dbReference type="ARBA" id="ARBA00023098"/>
    </source>
</evidence>
<name>A0A939G0M6_9HYPH</name>
<dbReference type="HAMAP" id="MF_00394">
    <property type="entry name" value="NAD_Glyc3P_dehydrog"/>
    <property type="match status" value="1"/>
</dbReference>
<dbReference type="GO" id="GO:0047952">
    <property type="term" value="F:glycerol-3-phosphate dehydrogenase [NAD(P)+] activity"/>
    <property type="evidence" value="ECO:0007669"/>
    <property type="project" value="UniProtKB-UniRule"/>
</dbReference>
<comment type="subcellular location">
    <subcellularLocation>
        <location evidence="10">Cytoplasm</location>
    </subcellularLocation>
</comment>
<feature type="binding site" evidence="12">
    <location>
        <position position="106"/>
    </location>
    <ligand>
        <name>substrate</name>
    </ligand>
</feature>
<dbReference type="GO" id="GO:0046167">
    <property type="term" value="P:glycerol-3-phosphate biosynthetic process"/>
    <property type="evidence" value="ECO:0007669"/>
    <property type="project" value="UniProtKB-UniRule"/>
</dbReference>
<feature type="binding site" evidence="10">
    <location>
        <position position="189"/>
    </location>
    <ligand>
        <name>sn-glycerol 3-phosphate</name>
        <dbReference type="ChEBI" id="CHEBI:57597"/>
    </ligand>
</feature>
<evidence type="ECO:0000256" key="9">
    <source>
        <dbReference type="ARBA" id="ARBA00023264"/>
    </source>
</evidence>
<keyword evidence="2 10" id="KW-0444">Lipid biosynthesis</keyword>
<keyword evidence="9 10" id="KW-1208">Phospholipid metabolism</keyword>
<dbReference type="EMBL" id="JAFMPP010000012">
    <property type="protein sequence ID" value="MBO0663655.1"/>
    <property type="molecule type" value="Genomic_DNA"/>
</dbReference>
<feature type="binding site" evidence="10">
    <location>
        <position position="253"/>
    </location>
    <ligand>
        <name>sn-glycerol 3-phosphate</name>
        <dbReference type="ChEBI" id="CHEBI:57597"/>
    </ligand>
</feature>
<feature type="binding site" evidence="13">
    <location>
        <begin position="8"/>
        <end position="13"/>
    </location>
    <ligand>
        <name>NAD(+)</name>
        <dbReference type="ChEBI" id="CHEBI:57540"/>
    </ligand>
</feature>
<dbReference type="SUPFAM" id="SSF48179">
    <property type="entry name" value="6-phosphogluconate dehydrogenase C-terminal domain-like"/>
    <property type="match status" value="1"/>
</dbReference>
<evidence type="ECO:0000256" key="2">
    <source>
        <dbReference type="ARBA" id="ARBA00022516"/>
    </source>
</evidence>
<feature type="binding site" evidence="10">
    <location>
        <position position="49"/>
    </location>
    <ligand>
        <name>NADPH</name>
        <dbReference type="ChEBI" id="CHEBI:57783"/>
    </ligand>
</feature>
<dbReference type="PROSITE" id="PS00957">
    <property type="entry name" value="NAD_G3PDH"/>
    <property type="match status" value="1"/>
</dbReference>
<dbReference type="InterPro" id="IPR013328">
    <property type="entry name" value="6PGD_dom2"/>
</dbReference>
<feature type="binding site" evidence="12">
    <location>
        <begin position="253"/>
        <end position="254"/>
    </location>
    <ligand>
        <name>substrate</name>
    </ligand>
</feature>
<organism evidence="18 19">
    <name type="scientific">Jiella flava</name>
    <dbReference type="NCBI Taxonomy" id="2816857"/>
    <lineage>
        <taxon>Bacteria</taxon>
        <taxon>Pseudomonadati</taxon>
        <taxon>Pseudomonadota</taxon>
        <taxon>Alphaproteobacteria</taxon>
        <taxon>Hyphomicrobiales</taxon>
        <taxon>Aurantimonadaceae</taxon>
        <taxon>Jiella</taxon>
    </lineage>
</organism>
<evidence type="ECO:0000256" key="11">
    <source>
        <dbReference type="PIRSR" id="PIRSR000114-1"/>
    </source>
</evidence>
<evidence type="ECO:0000256" key="15">
    <source>
        <dbReference type="RuleBase" id="RU000439"/>
    </source>
</evidence>
<feature type="binding site" evidence="10">
    <location>
        <position position="106"/>
    </location>
    <ligand>
        <name>NADPH</name>
        <dbReference type="ChEBI" id="CHEBI:57783"/>
    </ligand>
</feature>
<dbReference type="FunFam" id="3.40.50.720:FF:000019">
    <property type="entry name" value="Glycerol-3-phosphate dehydrogenase [NAD(P)+]"/>
    <property type="match status" value="1"/>
</dbReference>
<dbReference type="GO" id="GO:0046168">
    <property type="term" value="P:glycerol-3-phosphate catabolic process"/>
    <property type="evidence" value="ECO:0007669"/>
    <property type="project" value="InterPro"/>
</dbReference>
<feature type="binding site" evidence="10">
    <location>
        <position position="252"/>
    </location>
    <ligand>
        <name>sn-glycerol 3-phosphate</name>
        <dbReference type="ChEBI" id="CHEBI:57597"/>
    </ligand>
</feature>
<dbReference type="InterPro" id="IPR006168">
    <property type="entry name" value="G3P_DH_NAD-dep"/>
</dbReference>
<keyword evidence="19" id="KW-1185">Reference proteome</keyword>
<proteinExistence type="inferred from homology"/>
<feature type="binding site" evidence="13">
    <location>
        <position position="253"/>
    </location>
    <ligand>
        <name>NAD(+)</name>
        <dbReference type="ChEBI" id="CHEBI:57540"/>
    </ligand>
</feature>
<keyword evidence="7 10" id="KW-0443">Lipid metabolism</keyword>